<dbReference type="PROSITE" id="PS50255">
    <property type="entry name" value="CYTOCHROME_B5_2"/>
    <property type="match status" value="1"/>
</dbReference>
<keyword evidence="1" id="KW-0349">Heme</keyword>
<dbReference type="OMA" id="TCEEEAA"/>
<dbReference type="InterPro" id="IPR036400">
    <property type="entry name" value="Cyt_B5-like_heme/steroid_sf"/>
</dbReference>
<dbReference type="HOGENOM" id="CLU_044545_0_0_1"/>
<evidence type="ECO:0000313" key="6">
    <source>
        <dbReference type="EMBL" id="ABP00590.1"/>
    </source>
</evidence>
<dbReference type="SUPFAM" id="SSF55856">
    <property type="entry name" value="Cytochrome b5-like heme/steroid binding domain"/>
    <property type="match status" value="1"/>
</dbReference>
<dbReference type="Gene3D" id="3.10.120.10">
    <property type="entry name" value="Cytochrome b5-like heme/steroid binding domain"/>
    <property type="match status" value="1"/>
</dbReference>
<organism evidence="6 7">
    <name type="scientific">Ostreococcus lucimarinus (strain CCE9901)</name>
    <dbReference type="NCBI Taxonomy" id="436017"/>
    <lineage>
        <taxon>Eukaryota</taxon>
        <taxon>Viridiplantae</taxon>
        <taxon>Chlorophyta</taxon>
        <taxon>Mamiellophyceae</taxon>
        <taxon>Mamiellales</taxon>
        <taxon>Bathycoccaceae</taxon>
        <taxon>Ostreococcus</taxon>
    </lineage>
</organism>
<evidence type="ECO:0000256" key="2">
    <source>
        <dbReference type="ARBA" id="ARBA00022723"/>
    </source>
</evidence>
<comment type="similarity">
    <text evidence="4">Belongs to the cytochrome b5 family.</text>
</comment>
<dbReference type="InterPro" id="IPR050668">
    <property type="entry name" value="Cytochrome_b5"/>
</dbReference>
<dbReference type="InterPro" id="IPR001199">
    <property type="entry name" value="Cyt_B5-like_heme/steroid-bd"/>
</dbReference>
<evidence type="ECO:0000256" key="1">
    <source>
        <dbReference type="ARBA" id="ARBA00022617"/>
    </source>
</evidence>
<dbReference type="eggNOG" id="KOG0537">
    <property type="taxonomic scope" value="Eukaryota"/>
</dbReference>
<protein>
    <recommendedName>
        <fullName evidence="5">Cytochrome b5 heme-binding domain-containing protein</fullName>
    </recommendedName>
</protein>
<dbReference type="OrthoDB" id="498702at2759"/>
<accession>A4SA28</accession>
<evidence type="ECO:0000256" key="4">
    <source>
        <dbReference type="ARBA" id="ARBA00038168"/>
    </source>
</evidence>
<dbReference type="STRING" id="436017.A4SA28"/>
<dbReference type="Proteomes" id="UP000001568">
    <property type="component" value="Chromosome 17"/>
</dbReference>
<reference evidence="6 7" key="1">
    <citation type="journal article" date="2007" name="Proc. Natl. Acad. Sci. U.S.A.">
        <title>The tiny eukaryote Ostreococcus provides genomic insights into the paradox of plankton speciation.</title>
        <authorList>
            <person name="Palenik B."/>
            <person name="Grimwood J."/>
            <person name="Aerts A."/>
            <person name="Rouze P."/>
            <person name="Salamov A."/>
            <person name="Putnam N."/>
            <person name="Dupont C."/>
            <person name="Jorgensen R."/>
            <person name="Derelle E."/>
            <person name="Rombauts S."/>
            <person name="Zhou K."/>
            <person name="Otillar R."/>
            <person name="Merchant S.S."/>
            <person name="Podell S."/>
            <person name="Gaasterland T."/>
            <person name="Napoli C."/>
            <person name="Gendler K."/>
            <person name="Manuell A."/>
            <person name="Tai V."/>
            <person name="Vallon O."/>
            <person name="Piganeau G."/>
            <person name="Jancek S."/>
            <person name="Heijde M."/>
            <person name="Jabbari K."/>
            <person name="Bowler C."/>
            <person name="Lohr M."/>
            <person name="Robbens S."/>
            <person name="Werner G."/>
            <person name="Dubchak I."/>
            <person name="Pazour G.J."/>
            <person name="Ren Q."/>
            <person name="Paulsen I."/>
            <person name="Delwiche C."/>
            <person name="Schmutz J."/>
            <person name="Rokhsar D."/>
            <person name="Van de Peer Y."/>
            <person name="Moreau H."/>
            <person name="Grigoriev I.V."/>
        </authorList>
    </citation>
    <scope>NUCLEOTIDE SEQUENCE [LARGE SCALE GENOMIC DNA]</scope>
    <source>
        <strain evidence="6 7">CCE9901</strain>
    </source>
</reference>
<dbReference type="PANTHER" id="PTHR19359:SF95">
    <property type="entry name" value="CYTOCHROME B5 TYPE B"/>
    <property type="match status" value="1"/>
</dbReference>
<dbReference type="AlphaFoldDB" id="A4SA28"/>
<keyword evidence="7" id="KW-1185">Reference proteome</keyword>
<keyword evidence="2" id="KW-0479">Metal-binding</keyword>
<dbReference type="GO" id="GO:0020037">
    <property type="term" value="F:heme binding"/>
    <property type="evidence" value="ECO:0007669"/>
    <property type="project" value="TreeGrafter"/>
</dbReference>
<dbReference type="RefSeq" id="XP_001422273.1">
    <property type="nucleotide sequence ID" value="XM_001422236.1"/>
</dbReference>
<proteinExistence type="inferred from homology"/>
<dbReference type="KEGG" id="olu:OSTLU_18771"/>
<dbReference type="GO" id="GO:0016020">
    <property type="term" value="C:membrane"/>
    <property type="evidence" value="ECO:0007669"/>
    <property type="project" value="TreeGrafter"/>
</dbReference>
<dbReference type="GO" id="GO:0046872">
    <property type="term" value="F:metal ion binding"/>
    <property type="evidence" value="ECO:0007669"/>
    <property type="project" value="UniProtKB-KW"/>
</dbReference>
<dbReference type="Pfam" id="PF00173">
    <property type="entry name" value="Cyt-b5"/>
    <property type="match status" value="1"/>
</dbReference>
<dbReference type="EMBL" id="CP000597">
    <property type="protein sequence ID" value="ABP00590.1"/>
    <property type="molecule type" value="Genomic_DNA"/>
</dbReference>
<dbReference type="GeneID" id="5006228"/>
<evidence type="ECO:0000313" key="7">
    <source>
        <dbReference type="Proteomes" id="UP000001568"/>
    </source>
</evidence>
<dbReference type="PANTHER" id="PTHR19359">
    <property type="entry name" value="CYTOCHROME B5"/>
    <property type="match status" value="1"/>
</dbReference>
<dbReference type="SMART" id="SM01117">
    <property type="entry name" value="Cyt-b5"/>
    <property type="match status" value="1"/>
</dbReference>
<keyword evidence="3" id="KW-0408">Iron</keyword>
<gene>
    <name evidence="6" type="ORF">OSTLU_18771</name>
</gene>
<feature type="domain" description="Cytochrome b5 heme-binding" evidence="5">
    <location>
        <begin position="225"/>
        <end position="302"/>
    </location>
</feature>
<sequence>MELSRVRDDDDDDDDEREIESEVARRAMRAHFGELGRVLTTSEVFVLDIDGSTYRARVADVNSKTCEEEAATLGYHCFRARVNAETTFYVRSSDENSLRIANNEGKARSVRLARREVIEVRTKDGETFPVNRRLLRQCIALTSAVRRAGELGEDDADEFVSADVDIDTDVFDRALIFLERAATGQPPPAFDIRVTEALARAAEVLECRSLEEYCAEKLGAYGSRIREYDWDEVVAHNAAGGVWLVIDGMVLDVKRWLNEHPGGDTIIPKQSLDMDAARHFEMYHSSRESFLYLKEFYIGEVRARDRARVPSPSPEASEDFLRQLRQYTTFRIEGDVAPTRVHLGQ</sequence>
<name>A4SA28_OSTLU</name>
<evidence type="ECO:0000259" key="5">
    <source>
        <dbReference type="PROSITE" id="PS50255"/>
    </source>
</evidence>
<dbReference type="Gramene" id="ABP00590">
    <property type="protein sequence ID" value="ABP00590"/>
    <property type="gene ID" value="OSTLU_18771"/>
</dbReference>
<evidence type="ECO:0000256" key="3">
    <source>
        <dbReference type="ARBA" id="ARBA00023004"/>
    </source>
</evidence>